<dbReference type="EMBL" id="CAJVPM010022644">
    <property type="protein sequence ID" value="CAG8646054.1"/>
    <property type="molecule type" value="Genomic_DNA"/>
</dbReference>
<name>A0ACA9NE60_9GLOM</name>
<organism evidence="1 2">
    <name type="scientific">Scutellospora calospora</name>
    <dbReference type="NCBI Taxonomy" id="85575"/>
    <lineage>
        <taxon>Eukaryota</taxon>
        <taxon>Fungi</taxon>
        <taxon>Fungi incertae sedis</taxon>
        <taxon>Mucoromycota</taxon>
        <taxon>Glomeromycotina</taxon>
        <taxon>Glomeromycetes</taxon>
        <taxon>Diversisporales</taxon>
        <taxon>Gigasporaceae</taxon>
        <taxon>Scutellospora</taxon>
    </lineage>
</organism>
<proteinExistence type="predicted"/>
<evidence type="ECO:0000313" key="1">
    <source>
        <dbReference type="EMBL" id="CAG8646054.1"/>
    </source>
</evidence>
<feature type="non-terminal residue" evidence="1">
    <location>
        <position position="60"/>
    </location>
</feature>
<protein>
    <submittedName>
        <fullName evidence="1">9190_t:CDS:1</fullName>
    </submittedName>
</protein>
<evidence type="ECO:0000313" key="2">
    <source>
        <dbReference type="Proteomes" id="UP000789860"/>
    </source>
</evidence>
<gene>
    <name evidence="1" type="ORF">SCALOS_LOCUS8495</name>
</gene>
<reference evidence="1" key="1">
    <citation type="submission" date="2021-06" db="EMBL/GenBank/DDBJ databases">
        <authorList>
            <person name="Kallberg Y."/>
            <person name="Tangrot J."/>
            <person name="Rosling A."/>
        </authorList>
    </citation>
    <scope>NUCLEOTIDE SEQUENCE</scope>
    <source>
        <strain evidence="1">AU212A</strain>
    </source>
</reference>
<comment type="caution">
    <text evidence="1">The sequence shown here is derived from an EMBL/GenBank/DDBJ whole genome shotgun (WGS) entry which is preliminary data.</text>
</comment>
<sequence length="60" mass="6990">HKFQEFEIQINKYIKGFDIQINKYIKGFGINIKGSEIQISNILKDLSYEGIGMLCDLKDH</sequence>
<feature type="non-terminal residue" evidence="1">
    <location>
        <position position="1"/>
    </location>
</feature>
<accession>A0ACA9NE60</accession>
<keyword evidence="2" id="KW-1185">Reference proteome</keyword>
<dbReference type="Proteomes" id="UP000789860">
    <property type="component" value="Unassembled WGS sequence"/>
</dbReference>